<dbReference type="EMBL" id="JNBR01000029">
    <property type="protein sequence ID" value="OQS00546.1"/>
    <property type="molecule type" value="Genomic_DNA"/>
</dbReference>
<evidence type="ECO:0000313" key="1">
    <source>
        <dbReference type="EMBL" id="OQS00546.1"/>
    </source>
</evidence>
<comment type="caution">
    <text evidence="1">The sequence shown here is derived from an EMBL/GenBank/DDBJ whole genome shotgun (WGS) entry which is preliminary data.</text>
</comment>
<protein>
    <submittedName>
        <fullName evidence="1">Uncharacterized protein</fullName>
    </submittedName>
</protein>
<gene>
    <name evidence="1" type="ORF">ACHHYP_03414</name>
</gene>
<keyword evidence="2" id="KW-1185">Reference proteome</keyword>
<organism evidence="1 2">
    <name type="scientific">Achlya hypogyna</name>
    <name type="common">Oomycete</name>
    <name type="synonym">Protoachlya hypogyna</name>
    <dbReference type="NCBI Taxonomy" id="1202772"/>
    <lineage>
        <taxon>Eukaryota</taxon>
        <taxon>Sar</taxon>
        <taxon>Stramenopiles</taxon>
        <taxon>Oomycota</taxon>
        <taxon>Saprolegniomycetes</taxon>
        <taxon>Saprolegniales</taxon>
        <taxon>Achlyaceae</taxon>
        <taxon>Achlya</taxon>
    </lineage>
</organism>
<dbReference type="Proteomes" id="UP000243579">
    <property type="component" value="Unassembled WGS sequence"/>
</dbReference>
<proteinExistence type="predicted"/>
<name>A0A1V9ZR97_ACHHY</name>
<dbReference type="STRING" id="1202772.A0A1V9ZR97"/>
<accession>A0A1V9ZR97</accession>
<sequence>MNDASGDWLDAALAEAMGFAEVQEIAAFIRSLETEPEMADALLNMFGEDKADLAASLAAQLMAERQGPALVKMGPIINCTGCGKIETDGRELCSFCGKALEYVEDPRDGPDAVAAREHRDRLLALDASQSQRTTVIDADAHFAQDKRNRDAAATGTAVVDIDLVNRTVLRRAPMSDASAAMVESLTKQLERDSKKAVRGTVPEFGVIIDDDEDYTGDFY</sequence>
<reference evidence="1 2" key="1">
    <citation type="journal article" date="2014" name="Genome Biol. Evol.">
        <title>The secreted proteins of Achlya hypogyna and Thraustotheca clavata identify the ancestral oomycete secretome and reveal gene acquisitions by horizontal gene transfer.</title>
        <authorList>
            <person name="Misner I."/>
            <person name="Blouin N."/>
            <person name="Leonard G."/>
            <person name="Richards T.A."/>
            <person name="Lane C.E."/>
        </authorList>
    </citation>
    <scope>NUCLEOTIDE SEQUENCE [LARGE SCALE GENOMIC DNA]</scope>
    <source>
        <strain evidence="1 2">ATCC 48635</strain>
    </source>
</reference>
<evidence type="ECO:0000313" key="2">
    <source>
        <dbReference type="Proteomes" id="UP000243579"/>
    </source>
</evidence>
<dbReference type="AlphaFoldDB" id="A0A1V9ZR97"/>
<dbReference type="OrthoDB" id="338816at2759"/>